<dbReference type="PANTHER" id="PTHR10926:SF0">
    <property type="entry name" value="CDC50, ISOFORM A"/>
    <property type="match status" value="1"/>
</dbReference>
<dbReference type="PANTHER" id="PTHR10926">
    <property type="entry name" value="CELL CYCLE CONTROL PROTEIN 50"/>
    <property type="match status" value="1"/>
</dbReference>
<dbReference type="EMBL" id="CABFWN010000001">
    <property type="protein sequence ID" value="VUG16887.1"/>
    <property type="molecule type" value="Genomic_DNA"/>
</dbReference>
<evidence type="ECO:0000256" key="8">
    <source>
        <dbReference type="SAM" id="Phobius"/>
    </source>
</evidence>
<dbReference type="GO" id="GO:0045332">
    <property type="term" value="P:phospholipid translocation"/>
    <property type="evidence" value="ECO:0007669"/>
    <property type="project" value="UniProtKB-UniRule"/>
</dbReference>
<feature type="region of interest" description="Disordered" evidence="7">
    <location>
        <begin position="1"/>
        <end position="38"/>
    </location>
</feature>
<feature type="compositionally biased region" description="Basic and acidic residues" evidence="7">
    <location>
        <begin position="13"/>
        <end position="28"/>
    </location>
</feature>
<evidence type="ECO:0000256" key="7">
    <source>
        <dbReference type="SAM" id="MobiDB-lite"/>
    </source>
</evidence>
<comment type="similarity">
    <text evidence="2 6">Belongs to the CDC50/LEM3 family.</text>
</comment>
<dbReference type="GO" id="GO:0005794">
    <property type="term" value="C:Golgi apparatus"/>
    <property type="evidence" value="ECO:0007669"/>
    <property type="project" value="TreeGrafter"/>
</dbReference>
<evidence type="ECO:0000313" key="9">
    <source>
        <dbReference type="EMBL" id="VUG16887.1"/>
    </source>
</evidence>
<evidence type="ECO:0000256" key="6">
    <source>
        <dbReference type="PIRNR" id="PIRNR015840"/>
    </source>
</evidence>
<dbReference type="GO" id="GO:0005783">
    <property type="term" value="C:endoplasmic reticulum"/>
    <property type="evidence" value="ECO:0007669"/>
    <property type="project" value="TreeGrafter"/>
</dbReference>
<evidence type="ECO:0000256" key="1">
    <source>
        <dbReference type="ARBA" id="ARBA00004141"/>
    </source>
</evidence>
<dbReference type="Pfam" id="PF03381">
    <property type="entry name" value="CDC50"/>
    <property type="match status" value="1"/>
</dbReference>
<keyword evidence="10" id="KW-1185">Reference proteome</keyword>
<dbReference type="PIRSF" id="PIRSF015840">
    <property type="entry name" value="DUF284_TM_euk"/>
    <property type="match status" value="1"/>
</dbReference>
<evidence type="ECO:0000256" key="2">
    <source>
        <dbReference type="ARBA" id="ARBA00009457"/>
    </source>
</evidence>
<name>A0A7D9GZW7_DEKBR</name>
<organism evidence="9 10">
    <name type="scientific">Dekkera bruxellensis</name>
    <name type="common">Brettanomyces custersii</name>
    <dbReference type="NCBI Taxonomy" id="5007"/>
    <lineage>
        <taxon>Eukaryota</taxon>
        <taxon>Fungi</taxon>
        <taxon>Dikarya</taxon>
        <taxon>Ascomycota</taxon>
        <taxon>Saccharomycotina</taxon>
        <taxon>Pichiomycetes</taxon>
        <taxon>Pichiales</taxon>
        <taxon>Pichiaceae</taxon>
        <taxon>Brettanomyces</taxon>
    </lineage>
</organism>
<feature type="transmembrane region" description="Helical" evidence="8">
    <location>
        <begin position="55"/>
        <end position="76"/>
    </location>
</feature>
<dbReference type="GO" id="GO:0005886">
    <property type="term" value="C:plasma membrane"/>
    <property type="evidence" value="ECO:0007669"/>
    <property type="project" value="TreeGrafter"/>
</dbReference>
<reference evidence="9 10" key="1">
    <citation type="submission" date="2019-07" db="EMBL/GenBank/DDBJ databases">
        <authorList>
            <person name="Friedrich A."/>
            <person name="Schacherer J."/>
        </authorList>
    </citation>
    <scope>NUCLEOTIDE SEQUENCE [LARGE SCALE GENOMIC DNA]</scope>
</reference>
<dbReference type="Proteomes" id="UP000478008">
    <property type="component" value="Unassembled WGS sequence"/>
</dbReference>
<comment type="subcellular location">
    <subcellularLocation>
        <location evidence="1">Membrane</location>
        <topology evidence="1">Multi-pass membrane protein</topology>
    </subcellularLocation>
</comment>
<feature type="transmembrane region" description="Helical" evidence="8">
    <location>
        <begin position="334"/>
        <end position="356"/>
    </location>
</feature>
<keyword evidence="3 8" id="KW-0812">Transmembrane</keyword>
<sequence length="392" mass="44781">MLSGLRNRLKRHSSQENEDPFREDVDSRRKSRRPRNTAFRQQRLKSWQPILTPRTVLPLLFLLTVVCVPIGLAFIITTYNIQKVEVNYSKCNELAQSSYKDIPKKYYGVHFKSKKESSMQWKYDDNVCTIKFNITNDIKSSIYLYYKLTNFYQNHRKYVESYDWDQLRGEAVSKGALSSDCGKMRIRDNKIVYPCGLVANSLFNDTFSNLTGVSGTDDYKFSASGIAWKTDLGLYKRTKYNISDIVPPQNWYKAYPDGYTEGDLDALAKNERFMNWMRTAALPSFLKLYGINSKDVLKKGTYEVQIQMNYPVTIFGGTKAFVLSTSSVIGGRNMGLGICYIIVGAIAIFFMLAFLVKHVFTKKRLNRAFLDDLGGEGLANASNGEQTARAIL</sequence>
<dbReference type="InterPro" id="IPR005045">
    <property type="entry name" value="CDC50/LEM3_fam"/>
</dbReference>
<keyword evidence="5 6" id="KW-0472">Membrane</keyword>
<evidence type="ECO:0000313" key="10">
    <source>
        <dbReference type="Proteomes" id="UP000478008"/>
    </source>
</evidence>
<gene>
    <name evidence="9" type="primary">CDC50</name>
    <name evidence="9" type="ORF">DEBR0S1_28194G</name>
</gene>
<evidence type="ECO:0000256" key="3">
    <source>
        <dbReference type="ARBA" id="ARBA00022692"/>
    </source>
</evidence>
<proteinExistence type="inferred from homology"/>
<keyword evidence="4 8" id="KW-1133">Transmembrane helix</keyword>
<dbReference type="AlphaFoldDB" id="A0A7D9GZW7"/>
<evidence type="ECO:0000256" key="5">
    <source>
        <dbReference type="ARBA" id="ARBA00023136"/>
    </source>
</evidence>
<accession>A0A7D9GZW7</accession>
<evidence type="ECO:0000256" key="4">
    <source>
        <dbReference type="ARBA" id="ARBA00022989"/>
    </source>
</evidence>
<protein>
    <submittedName>
        <fullName evidence="9">DEBR0S1_28194g1_1</fullName>
    </submittedName>
</protein>